<sequence length="264" mass="29257">MLDKPLVSVIFRDIKKEGSVFRITAVLVSALLVAPAPGALADLVKKTKSGICHPPASSYYDRTKNYKPFNSVESCLAAGGRLPKGMGGQQTDKASASVTIASNNTGYERSKFGHGWDDSDGDCQDSRAEALIAQSSTTVRFADERRCRVVTGRWISPFTGKVIQNASDIDIDHVVPLKWAWNHGANTWSRAKREKFANDPVNLWSVELSLNRQKGARGPEEWLPPAGKCQYVSRFLRITKIYGLDPSQIESQRHQQRLAEHCSR</sequence>
<dbReference type="EMBL" id="ABCP01000047">
    <property type="protein sequence ID" value="EDM46259.1"/>
    <property type="molecule type" value="Genomic_DNA"/>
</dbReference>
<dbReference type="RefSeq" id="WP_007155279.1">
    <property type="nucleotide sequence ID" value="NZ_ABCP01000047.1"/>
</dbReference>
<dbReference type="eggNOG" id="COG2356">
    <property type="taxonomic scope" value="Bacteria"/>
</dbReference>
<dbReference type="InterPro" id="IPR011089">
    <property type="entry name" value="GmrSD_C"/>
</dbReference>
<name>A6F4U5_9GAMM</name>
<protein>
    <recommendedName>
        <fullName evidence="1">GmrSD restriction endonucleases C-terminal domain-containing protein</fullName>
    </recommendedName>
</protein>
<comment type="caution">
    <text evidence="2">The sequence shown here is derived from an EMBL/GenBank/DDBJ whole genome shotgun (WGS) entry which is preliminary data.</text>
</comment>
<proteinExistence type="predicted"/>
<gene>
    <name evidence="2" type="ORF">MDG893_05134</name>
</gene>
<organism evidence="2 3">
    <name type="scientific">Marinobacter algicola DG893</name>
    <dbReference type="NCBI Taxonomy" id="443152"/>
    <lineage>
        <taxon>Bacteria</taxon>
        <taxon>Pseudomonadati</taxon>
        <taxon>Pseudomonadota</taxon>
        <taxon>Gammaproteobacteria</taxon>
        <taxon>Pseudomonadales</taxon>
        <taxon>Marinobacteraceae</taxon>
        <taxon>Marinobacter</taxon>
    </lineage>
</organism>
<evidence type="ECO:0000259" key="1">
    <source>
        <dbReference type="Pfam" id="PF07510"/>
    </source>
</evidence>
<keyword evidence="3" id="KW-1185">Reference proteome</keyword>
<dbReference type="Proteomes" id="UP000005856">
    <property type="component" value="Unassembled WGS sequence"/>
</dbReference>
<evidence type="ECO:0000313" key="2">
    <source>
        <dbReference type="EMBL" id="EDM46259.1"/>
    </source>
</evidence>
<feature type="domain" description="GmrSD restriction endonucleases C-terminal" evidence="1">
    <location>
        <begin position="145"/>
        <end position="237"/>
    </location>
</feature>
<accession>A6F4U5</accession>
<dbReference type="PANTHER" id="PTHR24094:SF15">
    <property type="entry name" value="AMP-DEPENDENT SYNTHETASE_LIGASE DOMAIN-CONTAINING PROTEIN-RELATED"/>
    <property type="match status" value="1"/>
</dbReference>
<reference evidence="2 3" key="1">
    <citation type="submission" date="2007-06" db="EMBL/GenBank/DDBJ databases">
        <authorList>
            <person name="Green D."/>
            <person name="Ferriera S."/>
            <person name="Johnson J."/>
            <person name="Kravitz S."/>
            <person name="Beeson K."/>
            <person name="Sutton G."/>
            <person name="Rogers Y.-H."/>
            <person name="Friedman R."/>
            <person name="Frazier M."/>
            <person name="Venter J.C."/>
        </authorList>
    </citation>
    <scope>NUCLEOTIDE SEQUENCE [LARGE SCALE GENOMIC DNA]</scope>
    <source>
        <strain evidence="2 3">DG893</strain>
    </source>
</reference>
<dbReference type="AlphaFoldDB" id="A6F4U5"/>
<evidence type="ECO:0000313" key="3">
    <source>
        <dbReference type="Proteomes" id="UP000005856"/>
    </source>
</evidence>
<dbReference type="STRING" id="443152.MDG893_05134"/>
<dbReference type="PANTHER" id="PTHR24094">
    <property type="entry name" value="SECRETED PROTEIN"/>
    <property type="match status" value="1"/>
</dbReference>
<dbReference type="Pfam" id="PF07510">
    <property type="entry name" value="GmrSD_C"/>
    <property type="match status" value="1"/>
</dbReference>